<gene>
    <name evidence="6" type="ORF">EXU30_13015</name>
</gene>
<keyword evidence="3" id="KW-0479">Metal-binding</keyword>
<evidence type="ECO:0000259" key="5">
    <source>
        <dbReference type="Pfam" id="PF01814"/>
    </source>
</evidence>
<dbReference type="GO" id="GO:0005737">
    <property type="term" value="C:cytoplasm"/>
    <property type="evidence" value="ECO:0007669"/>
    <property type="project" value="UniProtKB-SubCell"/>
</dbReference>
<dbReference type="KEGG" id="smai:EXU30_13015"/>
<dbReference type="EMBL" id="CP036200">
    <property type="protein sequence ID" value="QBF83510.1"/>
    <property type="molecule type" value="Genomic_DNA"/>
</dbReference>
<keyword evidence="4" id="KW-0408">Iron</keyword>
<keyword evidence="7" id="KW-1185">Reference proteome</keyword>
<feature type="domain" description="Hemerythrin-like" evidence="5">
    <location>
        <begin position="13"/>
        <end position="160"/>
    </location>
</feature>
<dbReference type="AlphaFoldDB" id="A0A411PJF5"/>
<dbReference type="PANTHER" id="PTHR36438:SF1">
    <property type="entry name" value="IRON-SULFUR CLUSTER REPAIR PROTEIN YTFE"/>
    <property type="match status" value="1"/>
</dbReference>
<organism evidence="6 7">
    <name type="scientific">Shewanella maritima</name>
    <dbReference type="NCBI Taxonomy" id="2520507"/>
    <lineage>
        <taxon>Bacteria</taxon>
        <taxon>Pseudomonadati</taxon>
        <taxon>Pseudomonadota</taxon>
        <taxon>Gammaproteobacteria</taxon>
        <taxon>Alteromonadales</taxon>
        <taxon>Shewanellaceae</taxon>
        <taxon>Shewanella</taxon>
    </lineage>
</organism>
<comment type="subcellular location">
    <subcellularLocation>
        <location evidence="1">Cytoplasm</location>
    </subcellularLocation>
</comment>
<dbReference type="InterPro" id="IPR019903">
    <property type="entry name" value="RIC_family"/>
</dbReference>
<dbReference type="Pfam" id="PF01814">
    <property type="entry name" value="Hemerythrin"/>
    <property type="match status" value="1"/>
</dbReference>
<protein>
    <recommendedName>
        <fullName evidence="5">Hemerythrin-like domain-containing protein</fullName>
    </recommendedName>
</protein>
<dbReference type="OrthoDB" id="9797132at2"/>
<sequence>MSDATESMSLCELIEHIEETHHQFVRLNAPKIVELVNLLLKKHGHTEPNLKPLQLTVQALVEEMMPHLMNEERILFPAIKAMEAGEKLDNSFGDIGNPISNMEHEHKHSGELLLKIRKLSNNYQAPEHACELWINCYQALKEFDIDLQAHIAIENDELFSRTMQQS</sequence>
<evidence type="ECO:0000256" key="3">
    <source>
        <dbReference type="ARBA" id="ARBA00022723"/>
    </source>
</evidence>
<name>A0A411PJF5_9GAMM</name>
<dbReference type="Gene3D" id="1.20.120.520">
    <property type="entry name" value="nmb1532 protein domain like"/>
    <property type="match status" value="1"/>
</dbReference>
<keyword evidence="2" id="KW-0963">Cytoplasm</keyword>
<evidence type="ECO:0000256" key="4">
    <source>
        <dbReference type="ARBA" id="ARBA00023004"/>
    </source>
</evidence>
<dbReference type="RefSeq" id="WP_130600697.1">
    <property type="nucleotide sequence ID" value="NZ_CP036200.1"/>
</dbReference>
<dbReference type="InterPro" id="IPR012312">
    <property type="entry name" value="Hemerythrin-like"/>
</dbReference>
<evidence type="ECO:0000256" key="1">
    <source>
        <dbReference type="ARBA" id="ARBA00004496"/>
    </source>
</evidence>
<evidence type="ECO:0000256" key="2">
    <source>
        <dbReference type="ARBA" id="ARBA00022490"/>
    </source>
</evidence>
<accession>A0A411PJF5</accession>
<evidence type="ECO:0000313" key="7">
    <source>
        <dbReference type="Proteomes" id="UP000291106"/>
    </source>
</evidence>
<reference evidence="6 7" key="1">
    <citation type="submission" date="2019-02" db="EMBL/GenBank/DDBJ databases">
        <title>Shewanella sp. D4-2 isolated from Dokdo Island.</title>
        <authorList>
            <person name="Baek K."/>
        </authorList>
    </citation>
    <scope>NUCLEOTIDE SEQUENCE [LARGE SCALE GENOMIC DNA]</scope>
    <source>
        <strain evidence="6 7">D4-2</strain>
    </source>
</reference>
<evidence type="ECO:0000313" key="6">
    <source>
        <dbReference type="EMBL" id="QBF83510.1"/>
    </source>
</evidence>
<dbReference type="PANTHER" id="PTHR36438">
    <property type="entry name" value="IRON-SULFUR CLUSTER REPAIR PROTEIN YTFE"/>
    <property type="match status" value="1"/>
</dbReference>
<dbReference type="GO" id="GO:0046872">
    <property type="term" value="F:metal ion binding"/>
    <property type="evidence" value="ECO:0007669"/>
    <property type="project" value="UniProtKB-KW"/>
</dbReference>
<proteinExistence type="predicted"/>
<dbReference type="Proteomes" id="UP000291106">
    <property type="component" value="Chromosome"/>
</dbReference>